<name>A0A2D4HKP4_MICLE</name>
<evidence type="ECO:0000313" key="2">
    <source>
        <dbReference type="EMBL" id="LAA72539.1"/>
    </source>
</evidence>
<protein>
    <submittedName>
        <fullName evidence="2">Uncharacterized protein</fullName>
    </submittedName>
</protein>
<evidence type="ECO:0000256" key="1">
    <source>
        <dbReference type="SAM" id="MobiDB-lite"/>
    </source>
</evidence>
<proteinExistence type="predicted"/>
<accession>A0A2D4HKP4</accession>
<reference evidence="2" key="1">
    <citation type="submission" date="2017-07" db="EMBL/GenBank/DDBJ databases">
        <authorList>
            <person name="Mikheyev A."/>
            <person name="Grau M."/>
        </authorList>
    </citation>
    <scope>NUCLEOTIDE SEQUENCE</scope>
    <source>
        <tissue evidence="2">Venom_gland</tissue>
    </source>
</reference>
<organism evidence="2">
    <name type="scientific">Micrurus lemniscatus lemniscatus</name>
    <dbReference type="NCBI Taxonomy" id="129467"/>
    <lineage>
        <taxon>Eukaryota</taxon>
        <taxon>Metazoa</taxon>
        <taxon>Chordata</taxon>
        <taxon>Craniata</taxon>
        <taxon>Vertebrata</taxon>
        <taxon>Euteleostomi</taxon>
        <taxon>Lepidosauria</taxon>
        <taxon>Squamata</taxon>
        <taxon>Bifurcata</taxon>
        <taxon>Unidentata</taxon>
        <taxon>Episquamata</taxon>
        <taxon>Toxicofera</taxon>
        <taxon>Serpentes</taxon>
        <taxon>Colubroidea</taxon>
        <taxon>Elapidae</taxon>
        <taxon>Elapinae</taxon>
        <taxon>Micrurus</taxon>
    </lineage>
</organism>
<feature type="region of interest" description="Disordered" evidence="1">
    <location>
        <begin position="1"/>
        <end position="21"/>
    </location>
</feature>
<dbReference type="AlphaFoldDB" id="A0A2D4HKP4"/>
<dbReference type="EMBL" id="IACK01031862">
    <property type="protein sequence ID" value="LAA72539.1"/>
    <property type="molecule type" value="Transcribed_RNA"/>
</dbReference>
<sequence>MKREATAALRPHPVLQQQLGSPTDAHKEIRYLLNQSQSWDAEVQRFIKAAVKIACKKIRLIWDSLSSPENNLLCWKELEKCKSYYKYRRQNGEGRRLGWEAWASSQD</sequence>
<reference evidence="2" key="2">
    <citation type="submission" date="2017-11" db="EMBL/GenBank/DDBJ databases">
        <title>Coralsnake Venomics: Analyses of Venom Gland Transcriptomes and Proteomes of Six Brazilian Taxa.</title>
        <authorList>
            <person name="Aird S.D."/>
            <person name="Jorge da Silva N."/>
            <person name="Qiu L."/>
            <person name="Villar-Briones A."/>
            <person name="Aparecida-Saddi V."/>
            <person name="Campos-Telles M.P."/>
            <person name="Grau M."/>
            <person name="Mikheyev A.S."/>
        </authorList>
    </citation>
    <scope>NUCLEOTIDE SEQUENCE</scope>
    <source>
        <tissue evidence="2">Venom_gland</tissue>
    </source>
</reference>